<accession>A0AAE1DYF6</accession>
<dbReference type="Proteomes" id="UP001283361">
    <property type="component" value="Unassembled WGS sequence"/>
</dbReference>
<comment type="caution">
    <text evidence="1">The sequence shown here is derived from an EMBL/GenBank/DDBJ whole genome shotgun (WGS) entry which is preliminary data.</text>
</comment>
<proteinExistence type="predicted"/>
<reference evidence="1" key="1">
    <citation type="journal article" date="2023" name="G3 (Bethesda)">
        <title>A reference genome for the long-term kleptoplast-retaining sea slug Elysia crispata morphotype clarki.</title>
        <authorList>
            <person name="Eastman K.E."/>
            <person name="Pendleton A.L."/>
            <person name="Shaikh M.A."/>
            <person name="Suttiyut T."/>
            <person name="Ogas R."/>
            <person name="Tomko P."/>
            <person name="Gavelis G."/>
            <person name="Widhalm J.R."/>
            <person name="Wisecaver J.H."/>
        </authorList>
    </citation>
    <scope>NUCLEOTIDE SEQUENCE</scope>
    <source>
        <strain evidence="1">ECLA1</strain>
    </source>
</reference>
<gene>
    <name evidence="1" type="ORF">RRG08_020336</name>
</gene>
<name>A0AAE1DYF6_9GAST</name>
<dbReference type="EMBL" id="JAWDGP010001999">
    <property type="protein sequence ID" value="KAK3786193.1"/>
    <property type="molecule type" value="Genomic_DNA"/>
</dbReference>
<evidence type="ECO:0000313" key="2">
    <source>
        <dbReference type="Proteomes" id="UP001283361"/>
    </source>
</evidence>
<sequence length="89" mass="9830">MSFSQDAAIRLAPHPDLVRLRLVQVQISLRQLSRSAGGTGVGGPQRANKTWDWESLNSQVVTLTGTQSQVGVWSFLYHSVVLGLRRDLD</sequence>
<keyword evidence="2" id="KW-1185">Reference proteome</keyword>
<protein>
    <submittedName>
        <fullName evidence="1">Uncharacterized protein</fullName>
    </submittedName>
</protein>
<dbReference type="AlphaFoldDB" id="A0AAE1DYF6"/>
<organism evidence="1 2">
    <name type="scientific">Elysia crispata</name>
    <name type="common">lettuce slug</name>
    <dbReference type="NCBI Taxonomy" id="231223"/>
    <lineage>
        <taxon>Eukaryota</taxon>
        <taxon>Metazoa</taxon>
        <taxon>Spiralia</taxon>
        <taxon>Lophotrochozoa</taxon>
        <taxon>Mollusca</taxon>
        <taxon>Gastropoda</taxon>
        <taxon>Heterobranchia</taxon>
        <taxon>Euthyneura</taxon>
        <taxon>Panpulmonata</taxon>
        <taxon>Sacoglossa</taxon>
        <taxon>Placobranchoidea</taxon>
        <taxon>Plakobranchidae</taxon>
        <taxon>Elysia</taxon>
    </lineage>
</organism>
<evidence type="ECO:0000313" key="1">
    <source>
        <dbReference type="EMBL" id="KAK3786193.1"/>
    </source>
</evidence>